<evidence type="ECO:0000256" key="5">
    <source>
        <dbReference type="ARBA" id="ARBA00022801"/>
    </source>
</evidence>
<keyword evidence="12" id="KW-1185">Reference proteome</keyword>
<feature type="domain" description="Peptidase M13 C-terminal" evidence="9">
    <location>
        <begin position="486"/>
        <end position="688"/>
    </location>
</feature>
<keyword evidence="3" id="KW-0645">Protease</keyword>
<dbReference type="InterPro" id="IPR024079">
    <property type="entry name" value="MetalloPept_cat_dom_sf"/>
</dbReference>
<sequence>MKKLTTSLLVAASVLFAGEAIAQKTKKSKQQVTGSSLMKKEEGLNLENMDTNVRPQDDFYNYVNGSWMKTAKVPSDKVRWGSFEKLAETTEHQSLTILNNILKNTYPQGSEGQKIQDLYGSFMDINKRNEKGLEPIQADLKKIDDIKDLKDLQAYLKESTLRGFNPFYEWSVSADLKNSKMNAVYMYAAELGLGRDYYQKDNQSNSKTIAEYQKYIAAILETIGYTNSSETAKNIFDYEKKMAKSLLTLEQIRDANLGYNPQNTSQLKNIVKQVDLPDYLKTVGVNTDTVIIGEINYFKNLDTFLTEKNIPLIKDYIKFHLVSSHADRLDQKLDNLKFNFYNKYLRGQKEQRSMEKRGLSLINAVLGEAFGKLYVEKYFPPQSKTEMLNLIDYLKKSFAKHINELTWMSSETKLKALEKLHKFKVKVGYPDHWKDYSKLEQISVKKGGSLYDNLQKVEEWEYQRRLEKIGKPVDKTKWSMSPQTVNAYYNPSNNEIVFPAAILQPPFFNLKADPAVNFGGIGAVIGHEMSHGFDDSGADFDGDGNLKNWWSETDLKNFKAATSKLAEQFSAYQPFPGVHINGLFTNGENIGDLGGVSVAYDALQLYLKDKGNPGKISGFTQNQRFFMSWATIWRTLSTDEYKVNQVKTDPHSPGYYRAFGPLINVDAFYKAFEIKPGDKLYKAPEDRIKIW</sequence>
<feature type="chain" id="PRO_5032441044" evidence="8">
    <location>
        <begin position="23"/>
        <end position="691"/>
    </location>
</feature>
<dbReference type="PRINTS" id="PR00786">
    <property type="entry name" value="NEPRILYSIN"/>
</dbReference>
<comment type="caution">
    <text evidence="11">The sequence shown here is derived from an EMBL/GenBank/DDBJ whole genome shotgun (WGS) entry which is preliminary data.</text>
</comment>
<feature type="signal peptide" evidence="8">
    <location>
        <begin position="1"/>
        <end position="22"/>
    </location>
</feature>
<evidence type="ECO:0000256" key="3">
    <source>
        <dbReference type="ARBA" id="ARBA00022670"/>
    </source>
</evidence>
<dbReference type="PROSITE" id="PS51885">
    <property type="entry name" value="NEPRILYSIN"/>
    <property type="match status" value="1"/>
</dbReference>
<dbReference type="GO" id="GO:0016485">
    <property type="term" value="P:protein processing"/>
    <property type="evidence" value="ECO:0007669"/>
    <property type="project" value="TreeGrafter"/>
</dbReference>
<dbReference type="AlphaFoldDB" id="A0A845PU04"/>
<protein>
    <submittedName>
        <fullName evidence="11">M13 family peptidase</fullName>
    </submittedName>
</protein>
<dbReference type="GO" id="GO:0004222">
    <property type="term" value="F:metalloendopeptidase activity"/>
    <property type="evidence" value="ECO:0007669"/>
    <property type="project" value="InterPro"/>
</dbReference>
<feature type="domain" description="Peptidase M13 N-terminal" evidence="10">
    <location>
        <begin position="55"/>
        <end position="430"/>
    </location>
</feature>
<proteinExistence type="inferred from homology"/>
<evidence type="ECO:0000259" key="9">
    <source>
        <dbReference type="Pfam" id="PF01431"/>
    </source>
</evidence>
<dbReference type="PANTHER" id="PTHR11733:SF167">
    <property type="entry name" value="FI17812P1-RELATED"/>
    <property type="match status" value="1"/>
</dbReference>
<keyword evidence="7" id="KW-0482">Metalloprotease</keyword>
<dbReference type="GO" id="GO:0005886">
    <property type="term" value="C:plasma membrane"/>
    <property type="evidence" value="ECO:0007669"/>
    <property type="project" value="TreeGrafter"/>
</dbReference>
<dbReference type="InterPro" id="IPR042089">
    <property type="entry name" value="Peptidase_M13_dom_2"/>
</dbReference>
<comment type="cofactor">
    <cofactor evidence="1">
        <name>Zn(2+)</name>
        <dbReference type="ChEBI" id="CHEBI:29105"/>
    </cofactor>
</comment>
<dbReference type="SUPFAM" id="SSF55486">
    <property type="entry name" value="Metalloproteases ('zincins'), catalytic domain"/>
    <property type="match status" value="1"/>
</dbReference>
<dbReference type="InterPro" id="IPR018497">
    <property type="entry name" value="Peptidase_M13_C"/>
</dbReference>
<evidence type="ECO:0000256" key="7">
    <source>
        <dbReference type="ARBA" id="ARBA00023049"/>
    </source>
</evidence>
<keyword evidence="8" id="KW-0732">Signal</keyword>
<evidence type="ECO:0000256" key="1">
    <source>
        <dbReference type="ARBA" id="ARBA00001947"/>
    </source>
</evidence>
<dbReference type="PANTHER" id="PTHR11733">
    <property type="entry name" value="ZINC METALLOPROTEASE FAMILY M13 NEPRILYSIN-RELATED"/>
    <property type="match status" value="1"/>
</dbReference>
<gene>
    <name evidence="11" type="ORF">GNY06_10095</name>
</gene>
<reference evidence="11 12" key="1">
    <citation type="submission" date="2019-11" db="EMBL/GenBank/DDBJ databases">
        <title>Characterization of Elizabethkingia argenteiflava sp. nov., isolated from inner surface of Soybean Pods.</title>
        <authorList>
            <person name="Mo S."/>
        </authorList>
    </citation>
    <scope>NUCLEOTIDE SEQUENCE [LARGE SCALE GENOMIC DNA]</scope>
    <source>
        <strain evidence="11 12">YB22</strain>
    </source>
</reference>
<evidence type="ECO:0000256" key="4">
    <source>
        <dbReference type="ARBA" id="ARBA00022723"/>
    </source>
</evidence>
<dbReference type="CDD" id="cd08662">
    <property type="entry name" value="M13"/>
    <property type="match status" value="1"/>
</dbReference>
<evidence type="ECO:0000313" key="12">
    <source>
        <dbReference type="Proteomes" id="UP000553459"/>
    </source>
</evidence>
<keyword evidence="6" id="KW-0862">Zinc</keyword>
<keyword evidence="4" id="KW-0479">Metal-binding</keyword>
<dbReference type="RefSeq" id="WP_166519976.1">
    <property type="nucleotide sequence ID" value="NZ_JAAABJ010000606.1"/>
</dbReference>
<name>A0A845PU04_9FLAO</name>
<comment type="similarity">
    <text evidence="2">Belongs to the peptidase M13 family.</text>
</comment>
<keyword evidence="5" id="KW-0378">Hydrolase</keyword>
<dbReference type="InterPro" id="IPR008753">
    <property type="entry name" value="Peptidase_M13_N"/>
</dbReference>
<dbReference type="Gene3D" id="1.10.1380.10">
    <property type="entry name" value="Neutral endopeptidase , domain2"/>
    <property type="match status" value="1"/>
</dbReference>
<dbReference type="GO" id="GO:0046872">
    <property type="term" value="F:metal ion binding"/>
    <property type="evidence" value="ECO:0007669"/>
    <property type="project" value="UniProtKB-KW"/>
</dbReference>
<dbReference type="EMBL" id="JAAABJ010000606">
    <property type="protein sequence ID" value="NAW51709.1"/>
    <property type="molecule type" value="Genomic_DNA"/>
</dbReference>
<accession>A0A845PU04</accession>
<dbReference type="Proteomes" id="UP000553459">
    <property type="component" value="Unassembled WGS sequence"/>
</dbReference>
<evidence type="ECO:0000313" key="11">
    <source>
        <dbReference type="EMBL" id="NAW51709.1"/>
    </source>
</evidence>
<dbReference type="Pfam" id="PF01431">
    <property type="entry name" value="Peptidase_M13"/>
    <property type="match status" value="1"/>
</dbReference>
<dbReference type="InterPro" id="IPR000718">
    <property type="entry name" value="Peptidase_M13"/>
</dbReference>
<evidence type="ECO:0000256" key="8">
    <source>
        <dbReference type="SAM" id="SignalP"/>
    </source>
</evidence>
<dbReference type="Pfam" id="PF05649">
    <property type="entry name" value="Peptidase_M13_N"/>
    <property type="match status" value="1"/>
</dbReference>
<evidence type="ECO:0000256" key="6">
    <source>
        <dbReference type="ARBA" id="ARBA00022833"/>
    </source>
</evidence>
<organism evidence="11 12">
    <name type="scientific">Elizabethkingia argenteiflava</name>
    <dbReference type="NCBI Taxonomy" id="2681556"/>
    <lineage>
        <taxon>Bacteria</taxon>
        <taxon>Pseudomonadati</taxon>
        <taxon>Bacteroidota</taxon>
        <taxon>Flavobacteriia</taxon>
        <taxon>Flavobacteriales</taxon>
        <taxon>Weeksellaceae</taxon>
        <taxon>Elizabethkingia</taxon>
    </lineage>
</organism>
<evidence type="ECO:0000259" key="10">
    <source>
        <dbReference type="Pfam" id="PF05649"/>
    </source>
</evidence>
<dbReference type="Gene3D" id="3.40.390.10">
    <property type="entry name" value="Collagenase (Catalytic Domain)"/>
    <property type="match status" value="1"/>
</dbReference>
<evidence type="ECO:0000256" key="2">
    <source>
        <dbReference type="ARBA" id="ARBA00007357"/>
    </source>
</evidence>